<dbReference type="AlphaFoldDB" id="D7FSI5"/>
<dbReference type="Proteomes" id="UP000002630">
    <property type="component" value="Unassembled WGS sequence"/>
</dbReference>
<name>D7FSI5_ECTSI</name>
<evidence type="ECO:0000256" key="1">
    <source>
        <dbReference type="SAM" id="MobiDB-lite"/>
    </source>
</evidence>
<sequence>MSFLRLAAVLAACLPVRGLISNSAGGGAHRLQQGSRQARTPRRAIAGASADEVREALITSEAFKDLVERLEDRSRQEAGATATSTPVDTWHEQHAFTAAPDRKDAAEHGGGSNDHAKQANHARKRNSEKLAGLRTAVLESPKAREMREAFKTNNGNAIGRPNGSTPPTPPSTAPASASTGDVAAAISAPALGTEQQGTVEKQLRAEEHSSTAAAVVADGEALLPTEPLEVEEGKGRKRFRWIGRVASSVSNVGKRVRGRVTRIGAKDTTPGEEEHRS</sequence>
<feature type="chain" id="PRO_5003095379" evidence="2">
    <location>
        <begin position="19"/>
        <end position="277"/>
    </location>
</feature>
<feature type="region of interest" description="Disordered" evidence="1">
    <location>
        <begin position="23"/>
        <end position="44"/>
    </location>
</feature>
<organism evidence="3 4">
    <name type="scientific">Ectocarpus siliculosus</name>
    <name type="common">Brown alga</name>
    <name type="synonym">Conferva siliculosa</name>
    <dbReference type="NCBI Taxonomy" id="2880"/>
    <lineage>
        <taxon>Eukaryota</taxon>
        <taxon>Sar</taxon>
        <taxon>Stramenopiles</taxon>
        <taxon>Ochrophyta</taxon>
        <taxon>PX clade</taxon>
        <taxon>Phaeophyceae</taxon>
        <taxon>Ectocarpales</taxon>
        <taxon>Ectocarpaceae</taxon>
        <taxon>Ectocarpus</taxon>
    </lineage>
</organism>
<proteinExistence type="predicted"/>
<protein>
    <submittedName>
        <fullName evidence="3">Uncharacterized protein</fullName>
    </submittedName>
</protein>
<feature type="region of interest" description="Disordered" evidence="1">
    <location>
        <begin position="72"/>
        <end position="91"/>
    </location>
</feature>
<accession>D7FSI5</accession>
<evidence type="ECO:0000313" key="3">
    <source>
        <dbReference type="EMBL" id="CBJ31126.1"/>
    </source>
</evidence>
<feature type="region of interest" description="Disordered" evidence="1">
    <location>
        <begin position="99"/>
        <end position="180"/>
    </location>
</feature>
<keyword evidence="4" id="KW-1185">Reference proteome</keyword>
<reference evidence="3 4" key="1">
    <citation type="journal article" date="2010" name="Nature">
        <title>The Ectocarpus genome and the independent evolution of multicellularity in brown algae.</title>
        <authorList>
            <person name="Cock J.M."/>
            <person name="Sterck L."/>
            <person name="Rouze P."/>
            <person name="Scornet D."/>
            <person name="Allen A.E."/>
            <person name="Amoutzias G."/>
            <person name="Anthouard V."/>
            <person name="Artiguenave F."/>
            <person name="Aury J.M."/>
            <person name="Badger J.H."/>
            <person name="Beszteri B."/>
            <person name="Billiau K."/>
            <person name="Bonnet E."/>
            <person name="Bothwell J.H."/>
            <person name="Bowler C."/>
            <person name="Boyen C."/>
            <person name="Brownlee C."/>
            <person name="Carrano C.J."/>
            <person name="Charrier B."/>
            <person name="Cho G.Y."/>
            <person name="Coelho S.M."/>
            <person name="Collen J."/>
            <person name="Corre E."/>
            <person name="Da Silva C."/>
            <person name="Delage L."/>
            <person name="Delaroque N."/>
            <person name="Dittami S.M."/>
            <person name="Doulbeau S."/>
            <person name="Elias M."/>
            <person name="Farnham G."/>
            <person name="Gachon C.M."/>
            <person name="Gschloessl B."/>
            <person name="Heesch S."/>
            <person name="Jabbari K."/>
            <person name="Jubin C."/>
            <person name="Kawai H."/>
            <person name="Kimura K."/>
            <person name="Kloareg B."/>
            <person name="Kupper F.C."/>
            <person name="Lang D."/>
            <person name="Le Bail A."/>
            <person name="Leblanc C."/>
            <person name="Lerouge P."/>
            <person name="Lohr M."/>
            <person name="Lopez P.J."/>
            <person name="Martens C."/>
            <person name="Maumus F."/>
            <person name="Michel G."/>
            <person name="Miranda-Saavedra D."/>
            <person name="Morales J."/>
            <person name="Moreau H."/>
            <person name="Motomura T."/>
            <person name="Nagasato C."/>
            <person name="Napoli C.A."/>
            <person name="Nelson D.R."/>
            <person name="Nyvall-Collen P."/>
            <person name="Peters A.F."/>
            <person name="Pommier C."/>
            <person name="Potin P."/>
            <person name="Poulain J."/>
            <person name="Quesneville H."/>
            <person name="Read B."/>
            <person name="Rensing S.A."/>
            <person name="Ritter A."/>
            <person name="Rousvoal S."/>
            <person name="Samanta M."/>
            <person name="Samson G."/>
            <person name="Schroeder D.C."/>
            <person name="Segurens B."/>
            <person name="Strittmatter M."/>
            <person name="Tonon T."/>
            <person name="Tregear J.W."/>
            <person name="Valentin K."/>
            <person name="von Dassow P."/>
            <person name="Yamagishi T."/>
            <person name="Van de Peer Y."/>
            <person name="Wincker P."/>
        </authorList>
    </citation>
    <scope>NUCLEOTIDE SEQUENCE [LARGE SCALE GENOMIC DNA]</scope>
    <source>
        <strain evidence="4">Ec32 / CCAP1310/4</strain>
    </source>
</reference>
<dbReference type="OrthoDB" id="10307886at2759"/>
<dbReference type="EMBL" id="FN649760">
    <property type="protein sequence ID" value="CBJ31126.1"/>
    <property type="molecule type" value="Genomic_DNA"/>
</dbReference>
<evidence type="ECO:0000256" key="2">
    <source>
        <dbReference type="SAM" id="SignalP"/>
    </source>
</evidence>
<gene>
    <name evidence="3" type="ORF">Esi_0234_0022</name>
</gene>
<evidence type="ECO:0000313" key="4">
    <source>
        <dbReference type="Proteomes" id="UP000002630"/>
    </source>
</evidence>
<keyword evidence="2" id="KW-0732">Signal</keyword>
<feature type="signal peptide" evidence="2">
    <location>
        <begin position="1"/>
        <end position="18"/>
    </location>
</feature>
<dbReference type="InParanoid" id="D7FSI5"/>
<feature type="compositionally biased region" description="Basic and acidic residues" evidence="1">
    <location>
        <begin position="141"/>
        <end position="150"/>
    </location>
</feature>